<dbReference type="Pfam" id="PF01702">
    <property type="entry name" value="TGT"/>
    <property type="match status" value="1"/>
</dbReference>
<keyword evidence="4" id="KW-0328">Glycosyltransferase</keyword>
<evidence type="ECO:0000256" key="2">
    <source>
        <dbReference type="ARBA" id="ARBA00022785"/>
    </source>
</evidence>
<dbReference type="InterPro" id="IPR002616">
    <property type="entry name" value="tRNA_ribo_trans-like"/>
</dbReference>
<organism evidence="4">
    <name type="scientific">Limosilactobacillus allomucosae</name>
    <dbReference type="NCBI Taxonomy" id="3142938"/>
    <lineage>
        <taxon>Bacteria</taxon>
        <taxon>Bacillati</taxon>
        <taxon>Bacillota</taxon>
        <taxon>Bacilli</taxon>
        <taxon>Lactobacillales</taxon>
        <taxon>Lactobacillaceae</taxon>
        <taxon>Limosilactobacillus</taxon>
    </lineage>
</organism>
<dbReference type="PANTHER" id="PTHR46499">
    <property type="entry name" value="QUEUINE TRNA-RIBOSYLTRANSFERASE"/>
    <property type="match status" value="1"/>
</dbReference>
<evidence type="ECO:0000259" key="3">
    <source>
        <dbReference type="Pfam" id="PF01702"/>
    </source>
</evidence>
<keyword evidence="1" id="KW-0819">tRNA processing</keyword>
<dbReference type="GO" id="GO:0008616">
    <property type="term" value="P:tRNA queuosine(34) biosynthetic process"/>
    <property type="evidence" value="ECO:0007669"/>
    <property type="project" value="UniProtKB-KW"/>
</dbReference>
<dbReference type="AlphaFoldDB" id="A0AAU7C3U1"/>
<dbReference type="Gene3D" id="3.20.20.105">
    <property type="entry name" value="Queuine tRNA-ribosyltransferase-like"/>
    <property type="match status" value="1"/>
</dbReference>
<dbReference type="GO" id="GO:0016757">
    <property type="term" value="F:glycosyltransferase activity"/>
    <property type="evidence" value="ECO:0007669"/>
    <property type="project" value="UniProtKB-KW"/>
</dbReference>
<proteinExistence type="predicted"/>
<dbReference type="EC" id="2.4.2.-" evidence="4"/>
<dbReference type="SUPFAM" id="SSF51713">
    <property type="entry name" value="tRNA-guanine transglycosylase"/>
    <property type="match status" value="1"/>
</dbReference>
<evidence type="ECO:0000256" key="1">
    <source>
        <dbReference type="ARBA" id="ARBA00022694"/>
    </source>
</evidence>
<dbReference type="EMBL" id="CP154878">
    <property type="protein sequence ID" value="XBG96045.1"/>
    <property type="molecule type" value="Genomic_DNA"/>
</dbReference>
<feature type="domain" description="tRNA-guanine(15) transglycosylase-like" evidence="3">
    <location>
        <begin position="13"/>
        <end position="353"/>
    </location>
</feature>
<dbReference type="RefSeq" id="WP_347980654.1">
    <property type="nucleotide sequence ID" value="NZ_CP154878.1"/>
</dbReference>
<dbReference type="InterPro" id="IPR036511">
    <property type="entry name" value="TGT-like_sf"/>
</dbReference>
<keyword evidence="4" id="KW-0808">Transferase</keyword>
<dbReference type="NCBIfam" id="TIGR00449">
    <property type="entry name" value="tgt_general"/>
    <property type="match status" value="1"/>
</dbReference>
<sequence>MKLDFKLQHHAETARTAQLAIGRQTLETPSLIIPAPALAVHDLAPAEVKRSQIKGLSIDESIVSQNPGTETVHNLGGLHRFMAWDGLVIAKPSDFRHLPLVKKNHLTKDGVRFHDVKTGAVRLMTPQTVIESQTELQPDIMLMLSQTPSYYAPYDYVEKAVAINSSWAAAAVQKLTADSPALFGVMQGAGFAQLRKQSIEALSKIDFSGYVIGGLSDIDNDKEFDRILKLSVDLLPADKARMVVDIQSSAQLVSALKNGIDLIETSLPTHWGRYGKALTAQGLLPIKKARFAADPQPLAEDCRCPVCEQYSRAYLRHLLHMDDSVGSRLISQHNLWYLQQLVSQARLAIMHDQPITAIFENLI</sequence>
<gene>
    <name evidence="4" type="ORF">ABC765_02660</name>
</gene>
<evidence type="ECO:0000313" key="4">
    <source>
        <dbReference type="EMBL" id="XBG96045.1"/>
    </source>
</evidence>
<name>A0AAU7C3U1_9LACO</name>
<reference evidence="4" key="1">
    <citation type="submission" date="2024-04" db="EMBL/GenBank/DDBJ databases">
        <title>Limosilactobacillus allomucosae sp. nov., a novel species isolated from wild boar faecal samples as a potential probiotics for domestic pigs.</title>
        <authorList>
            <person name="Chen B."/>
        </authorList>
    </citation>
    <scope>NUCLEOTIDE SEQUENCE</scope>
    <source>
        <strain evidence="4">WILCCON 0051</strain>
    </source>
</reference>
<protein>
    <submittedName>
        <fullName evidence="4">tRNA guanosine(34) transglycosylase Tgt</fullName>
        <ecNumber evidence="4">2.4.2.-</ecNumber>
    </submittedName>
</protein>
<dbReference type="InterPro" id="IPR050076">
    <property type="entry name" value="ArchSynthase1/Queuine_TRR"/>
</dbReference>
<dbReference type="PANTHER" id="PTHR46499:SF1">
    <property type="entry name" value="QUEUINE TRNA-RIBOSYLTRANSFERASE"/>
    <property type="match status" value="1"/>
</dbReference>
<dbReference type="KEGG" id="lalo:ABC765_02660"/>
<keyword evidence="2" id="KW-0671">Queuosine biosynthesis</keyword>
<accession>A0AAU7C3U1</accession>
<dbReference type="GO" id="GO:0005737">
    <property type="term" value="C:cytoplasm"/>
    <property type="evidence" value="ECO:0007669"/>
    <property type="project" value="TreeGrafter"/>
</dbReference>